<sequence length="296" mass="32823">MFQERISPLHTPAASGEARGFIEFQGLQELWFHTGTDCNLSCPDCFEHSGPGVHRLAPVTLEDVKPFMAEGLKTGARQFSFTGGEPFLNKEIIPILEHALNIAPCLVLSNGTRPMQARLEALLPLKEKPHRLTFRISLDHPDAIRHDAGRGEGMFELALTGIRKLLDAGFGVSVACRREDGDRSEAYRKLFKERGLPEDLHLVSFPDLQEKDTPEITQSCMQTCHTPKTSAAFMCAFSRMVVKKKNRMAVYACTLVDNDAAYDMGEELEPALKARTILAHPRCFTCFAGGVSCSEL</sequence>
<dbReference type="InterPro" id="IPR007197">
    <property type="entry name" value="rSAM"/>
</dbReference>
<dbReference type="SFLD" id="SFLDG01067">
    <property type="entry name" value="SPASM/twitch_domain_containing"/>
    <property type="match status" value="1"/>
</dbReference>
<evidence type="ECO:0000256" key="1">
    <source>
        <dbReference type="ARBA" id="ARBA00001966"/>
    </source>
</evidence>
<evidence type="ECO:0000256" key="4">
    <source>
        <dbReference type="ARBA" id="ARBA00023004"/>
    </source>
</evidence>
<proteinExistence type="predicted"/>
<dbReference type="InterPro" id="IPR050377">
    <property type="entry name" value="Radical_SAM_PqqE_MftC-like"/>
</dbReference>
<dbReference type="SFLD" id="SFLDS00029">
    <property type="entry name" value="Radical_SAM"/>
    <property type="match status" value="1"/>
</dbReference>
<keyword evidence="5" id="KW-0411">Iron-sulfur</keyword>
<dbReference type="InterPro" id="IPR013785">
    <property type="entry name" value="Aldolase_TIM"/>
</dbReference>
<dbReference type="PANTHER" id="PTHR11228:SF7">
    <property type="entry name" value="PQQA PEPTIDE CYCLASE"/>
    <property type="match status" value="1"/>
</dbReference>
<dbReference type="Proteomes" id="UP001209681">
    <property type="component" value="Unassembled WGS sequence"/>
</dbReference>
<evidence type="ECO:0000259" key="6">
    <source>
        <dbReference type="Pfam" id="PF04055"/>
    </source>
</evidence>
<dbReference type="Gene3D" id="3.20.20.70">
    <property type="entry name" value="Aldolase class I"/>
    <property type="match status" value="1"/>
</dbReference>
<gene>
    <name evidence="7" type="ORF">OOT00_05980</name>
</gene>
<evidence type="ECO:0000256" key="2">
    <source>
        <dbReference type="ARBA" id="ARBA00022691"/>
    </source>
</evidence>
<keyword evidence="4" id="KW-0408">Iron</keyword>
<keyword evidence="8" id="KW-1185">Reference proteome</keyword>
<evidence type="ECO:0000256" key="3">
    <source>
        <dbReference type="ARBA" id="ARBA00022723"/>
    </source>
</evidence>
<dbReference type="InterPro" id="IPR058240">
    <property type="entry name" value="rSAM_sf"/>
</dbReference>
<keyword evidence="2" id="KW-0949">S-adenosyl-L-methionine</keyword>
<feature type="domain" description="Radical SAM core" evidence="6">
    <location>
        <begin position="35"/>
        <end position="172"/>
    </location>
</feature>
<accession>A0ABT3N7V0</accession>
<dbReference type="EMBL" id="JAPFPW010000005">
    <property type="protein sequence ID" value="MCW7753536.1"/>
    <property type="molecule type" value="Genomic_DNA"/>
</dbReference>
<evidence type="ECO:0000313" key="8">
    <source>
        <dbReference type="Proteomes" id="UP001209681"/>
    </source>
</evidence>
<evidence type="ECO:0000313" key="7">
    <source>
        <dbReference type="EMBL" id="MCW7753536.1"/>
    </source>
</evidence>
<comment type="caution">
    <text evidence="7">The sequence shown here is derived from an EMBL/GenBank/DDBJ whole genome shotgun (WGS) entry which is preliminary data.</text>
</comment>
<organism evidence="7 8">
    <name type="scientific">Desulfobotulus pelophilus</name>
    <dbReference type="NCBI Taxonomy" id="2823377"/>
    <lineage>
        <taxon>Bacteria</taxon>
        <taxon>Pseudomonadati</taxon>
        <taxon>Thermodesulfobacteriota</taxon>
        <taxon>Desulfobacteria</taxon>
        <taxon>Desulfobacterales</taxon>
        <taxon>Desulfobacteraceae</taxon>
        <taxon>Desulfobotulus</taxon>
    </lineage>
</organism>
<reference evidence="7 8" key="1">
    <citation type="submission" date="2022-11" db="EMBL/GenBank/DDBJ databases">
        <title>Desulfobotulus tamanensis H1 sp. nov. - anaerobic, alkaliphilic, sulphate reducing bacterium isolated from terrestrial mud volcano.</title>
        <authorList>
            <person name="Frolova A."/>
            <person name="Merkel A.Y."/>
            <person name="Slobodkin A.I."/>
        </authorList>
    </citation>
    <scope>NUCLEOTIDE SEQUENCE [LARGE SCALE GENOMIC DNA]</scope>
    <source>
        <strain evidence="7 8">H1</strain>
    </source>
</reference>
<dbReference type="Pfam" id="PF04055">
    <property type="entry name" value="Radical_SAM"/>
    <property type="match status" value="1"/>
</dbReference>
<dbReference type="CDD" id="cd01335">
    <property type="entry name" value="Radical_SAM"/>
    <property type="match status" value="1"/>
</dbReference>
<dbReference type="RefSeq" id="WP_265424406.1">
    <property type="nucleotide sequence ID" value="NZ_JAPFPW010000005.1"/>
</dbReference>
<evidence type="ECO:0000256" key="5">
    <source>
        <dbReference type="ARBA" id="ARBA00023014"/>
    </source>
</evidence>
<dbReference type="PANTHER" id="PTHR11228">
    <property type="entry name" value="RADICAL SAM DOMAIN PROTEIN"/>
    <property type="match status" value="1"/>
</dbReference>
<protein>
    <submittedName>
        <fullName evidence="7">Radical SAM protein</fullName>
    </submittedName>
</protein>
<comment type="cofactor">
    <cofactor evidence="1">
        <name>[4Fe-4S] cluster</name>
        <dbReference type="ChEBI" id="CHEBI:49883"/>
    </cofactor>
</comment>
<keyword evidence="3" id="KW-0479">Metal-binding</keyword>
<name>A0ABT3N7V0_9BACT</name>
<dbReference type="SUPFAM" id="SSF102114">
    <property type="entry name" value="Radical SAM enzymes"/>
    <property type="match status" value="1"/>
</dbReference>